<keyword evidence="5 9" id="KW-0808">Transferase</keyword>
<dbReference type="PANTHER" id="PTHR11879">
    <property type="entry name" value="ASPARTATE AMINOTRANSFERASE"/>
    <property type="match status" value="1"/>
</dbReference>
<dbReference type="Gene3D" id="3.40.640.10">
    <property type="entry name" value="Type I PLP-dependent aspartate aminotransferase-like (Major domain)"/>
    <property type="match status" value="1"/>
</dbReference>
<comment type="similarity">
    <text evidence="2">Belongs to the class-I pyridoxal-phosphate-dependent aminotransferase family.</text>
</comment>
<dbReference type="Pfam" id="PF00155">
    <property type="entry name" value="Aminotran_1_2"/>
    <property type="match status" value="1"/>
</dbReference>
<evidence type="ECO:0000256" key="2">
    <source>
        <dbReference type="ARBA" id="ARBA00007441"/>
    </source>
</evidence>
<dbReference type="PANTHER" id="PTHR11879:SF22">
    <property type="entry name" value="ASPARTATE AMINOTRANSFERASE, MITOCHONDRIAL"/>
    <property type="match status" value="1"/>
</dbReference>
<name>A0A415E102_9FIRM</name>
<evidence type="ECO:0000256" key="7">
    <source>
        <dbReference type="SAM" id="MobiDB-lite"/>
    </source>
</evidence>
<dbReference type="GO" id="GO:0042802">
    <property type="term" value="F:identical protein binding"/>
    <property type="evidence" value="ECO:0007669"/>
    <property type="project" value="TreeGrafter"/>
</dbReference>
<evidence type="ECO:0000313" key="9">
    <source>
        <dbReference type="EMBL" id="RHJ87309.1"/>
    </source>
</evidence>
<gene>
    <name evidence="9" type="ORF">DW099_11460</name>
</gene>
<feature type="region of interest" description="Disordered" evidence="7">
    <location>
        <begin position="1"/>
        <end position="23"/>
    </location>
</feature>
<evidence type="ECO:0000256" key="1">
    <source>
        <dbReference type="ARBA" id="ARBA00001933"/>
    </source>
</evidence>
<dbReference type="RefSeq" id="WP_067534159.1">
    <property type="nucleotide sequence ID" value="NZ_AP025567.1"/>
</dbReference>
<dbReference type="STRING" id="1776384.GCA_900086585_00782"/>
<dbReference type="CDD" id="cd00609">
    <property type="entry name" value="AAT_like"/>
    <property type="match status" value="1"/>
</dbReference>
<sequence length="417" mass="46658">MAVKTMTASHATGKGKPDASFSSAGKGKVAIAKYGKENVVDATLGVLKDDNGDFLTLKGVEKIYRNLPGNELMDYAPIEGLREFLDAATECIFQGHQPKNTYTSAVATPGGTGGIHHMIFNYVEKGETFLIPEWHWGPYREIATEVEKKWELYQMFDEKGNFTLKDLKERAKRLLETQDSIMTIFNTPAHNPSGYTMTDEDWQEIMDFYKECAKDESKKIIVIWDMAYIDYAGDPDELRTFMKAFEDMPENILVAIAYSMSKSYLIYGMRSGALACLTSAKHVADEFEQVNTYSNRATWSNGSRGAQRLLAEIVKDPALKKQIDEERLQYKEMLEKRAAIFVKEAGEVGLNILPYKSGFFITLPAKDSAGLAEKLAEDNIFVIPLAKAIRFAISAVPTFQVPGLAKRVKDVFAGHEV</sequence>
<dbReference type="GO" id="GO:0030170">
    <property type="term" value="F:pyridoxal phosphate binding"/>
    <property type="evidence" value="ECO:0007669"/>
    <property type="project" value="InterPro"/>
</dbReference>
<dbReference type="SUPFAM" id="SSF53383">
    <property type="entry name" value="PLP-dependent transferases"/>
    <property type="match status" value="1"/>
</dbReference>
<evidence type="ECO:0000256" key="5">
    <source>
        <dbReference type="ARBA" id="ARBA00022679"/>
    </source>
</evidence>
<dbReference type="InterPro" id="IPR015424">
    <property type="entry name" value="PyrdxlP-dep_Trfase"/>
</dbReference>
<evidence type="ECO:0000313" key="10">
    <source>
        <dbReference type="Proteomes" id="UP000284841"/>
    </source>
</evidence>
<dbReference type="InterPro" id="IPR004839">
    <property type="entry name" value="Aminotransferase_I/II_large"/>
</dbReference>
<comment type="caution">
    <text evidence="9">The sequence shown here is derived from an EMBL/GenBank/DDBJ whole genome shotgun (WGS) entry which is preliminary data.</text>
</comment>
<dbReference type="AlphaFoldDB" id="A0A415E102"/>
<evidence type="ECO:0000256" key="4">
    <source>
        <dbReference type="ARBA" id="ARBA00022576"/>
    </source>
</evidence>
<dbReference type="GO" id="GO:0006520">
    <property type="term" value="P:amino acid metabolic process"/>
    <property type="evidence" value="ECO:0007669"/>
    <property type="project" value="InterPro"/>
</dbReference>
<dbReference type="InterPro" id="IPR015421">
    <property type="entry name" value="PyrdxlP-dep_Trfase_major"/>
</dbReference>
<evidence type="ECO:0000259" key="8">
    <source>
        <dbReference type="Pfam" id="PF00155"/>
    </source>
</evidence>
<reference evidence="9 10" key="1">
    <citation type="submission" date="2018-08" db="EMBL/GenBank/DDBJ databases">
        <title>A genome reference for cultivated species of the human gut microbiota.</title>
        <authorList>
            <person name="Zou Y."/>
            <person name="Xue W."/>
            <person name="Luo G."/>
        </authorList>
    </citation>
    <scope>NUCLEOTIDE SEQUENCE [LARGE SCALE GENOMIC DNA]</scope>
    <source>
        <strain evidence="9 10">AM07-24</strain>
    </source>
</reference>
<dbReference type="Gene3D" id="3.90.1150.10">
    <property type="entry name" value="Aspartate Aminotransferase, domain 1"/>
    <property type="match status" value="1"/>
</dbReference>
<protein>
    <submittedName>
        <fullName evidence="9">Aminotransferase class I/II-fold pyridoxal phosphate-dependent enzyme</fullName>
    </submittedName>
</protein>
<feature type="domain" description="Aminotransferase class I/classII large" evidence="8">
    <location>
        <begin position="44"/>
        <end position="401"/>
    </location>
</feature>
<comment type="subunit">
    <text evidence="3">Homodimer.</text>
</comment>
<comment type="cofactor">
    <cofactor evidence="1">
        <name>pyridoxal 5'-phosphate</name>
        <dbReference type="ChEBI" id="CHEBI:597326"/>
    </cofactor>
</comment>
<keyword evidence="4 9" id="KW-0032">Aminotransferase</keyword>
<dbReference type="InterPro" id="IPR000796">
    <property type="entry name" value="Asp_trans"/>
</dbReference>
<proteinExistence type="inferred from homology"/>
<accession>A0A415E102</accession>
<dbReference type="EMBL" id="QRMS01000003">
    <property type="protein sequence ID" value="RHJ87309.1"/>
    <property type="molecule type" value="Genomic_DNA"/>
</dbReference>
<evidence type="ECO:0000256" key="3">
    <source>
        <dbReference type="ARBA" id="ARBA00011738"/>
    </source>
</evidence>
<keyword evidence="10" id="KW-1185">Reference proteome</keyword>
<dbReference type="InterPro" id="IPR015422">
    <property type="entry name" value="PyrdxlP-dep_Trfase_small"/>
</dbReference>
<dbReference type="OrthoDB" id="9766445at2"/>
<dbReference type="GO" id="GO:0008483">
    <property type="term" value="F:transaminase activity"/>
    <property type="evidence" value="ECO:0007669"/>
    <property type="project" value="UniProtKB-KW"/>
</dbReference>
<keyword evidence="6" id="KW-0663">Pyridoxal phosphate</keyword>
<evidence type="ECO:0000256" key="6">
    <source>
        <dbReference type="ARBA" id="ARBA00022898"/>
    </source>
</evidence>
<dbReference type="Proteomes" id="UP000284841">
    <property type="component" value="Unassembled WGS sequence"/>
</dbReference>
<feature type="compositionally biased region" description="Polar residues" evidence="7">
    <location>
        <begin position="1"/>
        <end position="10"/>
    </location>
</feature>
<dbReference type="GeneID" id="83003181"/>
<organism evidence="9 10">
    <name type="scientific">Emergencia timonensis</name>
    <dbReference type="NCBI Taxonomy" id="1776384"/>
    <lineage>
        <taxon>Bacteria</taxon>
        <taxon>Bacillati</taxon>
        <taxon>Bacillota</taxon>
        <taxon>Clostridia</taxon>
        <taxon>Peptostreptococcales</taxon>
        <taxon>Anaerovoracaceae</taxon>
        <taxon>Emergencia</taxon>
    </lineage>
</organism>